<feature type="domain" description="Kinetochore protein Sos7 coiled-coil" evidence="2">
    <location>
        <begin position="76"/>
        <end position="149"/>
    </location>
</feature>
<keyword evidence="4" id="KW-1185">Reference proteome</keyword>
<dbReference type="Pfam" id="PF20882">
    <property type="entry name" value="Sos7"/>
    <property type="match status" value="1"/>
</dbReference>
<dbReference type="GO" id="GO:0034501">
    <property type="term" value="P:protein localization to kinetochore"/>
    <property type="evidence" value="ECO:0007669"/>
    <property type="project" value="InterPro"/>
</dbReference>
<dbReference type="GO" id="GO:0051315">
    <property type="term" value="P:attachment of mitotic spindle microtubules to kinetochore"/>
    <property type="evidence" value="ECO:0007669"/>
    <property type="project" value="TreeGrafter"/>
</dbReference>
<proteinExistence type="predicted"/>
<organism evidence="3 4">
    <name type="scientific">Cerrena zonata</name>
    <dbReference type="NCBI Taxonomy" id="2478898"/>
    <lineage>
        <taxon>Eukaryota</taxon>
        <taxon>Fungi</taxon>
        <taxon>Dikarya</taxon>
        <taxon>Basidiomycota</taxon>
        <taxon>Agaricomycotina</taxon>
        <taxon>Agaricomycetes</taxon>
        <taxon>Polyporales</taxon>
        <taxon>Cerrenaceae</taxon>
        <taxon>Cerrena</taxon>
    </lineage>
</organism>
<evidence type="ECO:0000313" key="3">
    <source>
        <dbReference type="EMBL" id="KAK7685197.1"/>
    </source>
</evidence>
<keyword evidence="1" id="KW-0175">Coiled coil</keyword>
<dbReference type="AlphaFoldDB" id="A0AAW0G6A2"/>
<feature type="coiled-coil region" evidence="1">
    <location>
        <begin position="106"/>
        <end position="249"/>
    </location>
</feature>
<dbReference type="EMBL" id="JASBNA010000021">
    <property type="protein sequence ID" value="KAK7685197.1"/>
    <property type="molecule type" value="Genomic_DNA"/>
</dbReference>
<comment type="caution">
    <text evidence="3">The sequence shown here is derived from an EMBL/GenBank/DDBJ whole genome shotgun (WGS) entry which is preliminary data.</text>
</comment>
<dbReference type="PANTHER" id="PTHR37329:SF1">
    <property type="entry name" value="KINETOCHORE PROTEIN SOS7"/>
    <property type="match status" value="1"/>
</dbReference>
<dbReference type="Proteomes" id="UP001385951">
    <property type="component" value="Unassembled WGS sequence"/>
</dbReference>
<reference evidence="3 4" key="1">
    <citation type="submission" date="2022-09" db="EMBL/GenBank/DDBJ databases">
        <authorList>
            <person name="Palmer J.M."/>
        </authorList>
    </citation>
    <scope>NUCLEOTIDE SEQUENCE [LARGE SCALE GENOMIC DNA]</scope>
    <source>
        <strain evidence="3 4">DSM 7382</strain>
    </source>
</reference>
<evidence type="ECO:0000256" key="1">
    <source>
        <dbReference type="SAM" id="Coils"/>
    </source>
</evidence>
<gene>
    <name evidence="3" type="ORF">QCA50_011560</name>
</gene>
<name>A0AAW0G6A2_9APHY</name>
<dbReference type="InterPro" id="IPR037475">
    <property type="entry name" value="Sos7"/>
</dbReference>
<evidence type="ECO:0000313" key="4">
    <source>
        <dbReference type="Proteomes" id="UP001385951"/>
    </source>
</evidence>
<evidence type="ECO:0000259" key="2">
    <source>
        <dbReference type="Pfam" id="PF20882"/>
    </source>
</evidence>
<sequence length="355" mass="39516">MTSHEKDLTAAVEHARKLQGSLDSANLNLVNSKHLFDTRAASEDIGLNLALSSGENAGGLVDPAMVSNDLAEKLSFFRKLKFQYLEHKAKNQYIKIIVSDDAPDIKAADNEKLRQANEKKKEVLKEAKLKLAETQENVQKLAPLVEEDYVKARALTKEAATLAQQILDAKLQLSRLRQIHPQPRLTIAAATAQADAQDEKMQSLDEELQVMNENVEEVKGRVKEGAKYVERLRMERAEAEKQVKACKNEVEDGRVMGLYDWYTAALKTHKELCSLESHQATSENELRLTYSLDKPNGARKRVIITLLFVPNTRRLAEAQVEGISSSLEEVIGVYTLANDVSGLIAALLAMARADQ</sequence>
<protein>
    <recommendedName>
        <fullName evidence="2">Kinetochore protein Sos7 coiled-coil domain-containing protein</fullName>
    </recommendedName>
</protein>
<dbReference type="PANTHER" id="PTHR37329">
    <property type="entry name" value="KINETOCHORE PROTEIN SOS7"/>
    <property type="match status" value="1"/>
</dbReference>
<dbReference type="InterPro" id="IPR048781">
    <property type="entry name" value="Sos7_CC"/>
</dbReference>
<accession>A0AAW0G6A2</accession>
<dbReference type="GO" id="GO:0000776">
    <property type="term" value="C:kinetochore"/>
    <property type="evidence" value="ECO:0007669"/>
    <property type="project" value="InterPro"/>
</dbReference>